<dbReference type="Pfam" id="PF13692">
    <property type="entry name" value="Glyco_trans_1_4"/>
    <property type="match status" value="1"/>
</dbReference>
<dbReference type="Gene3D" id="3.40.50.2000">
    <property type="entry name" value="Glycogen Phosphorylase B"/>
    <property type="match status" value="2"/>
</dbReference>
<dbReference type="EMBL" id="QFNN01000014">
    <property type="protein sequence ID" value="PZO91126.1"/>
    <property type="molecule type" value="Genomic_DNA"/>
</dbReference>
<comment type="caution">
    <text evidence="2">The sequence shown here is derived from an EMBL/GenBank/DDBJ whole genome shotgun (WGS) entry which is preliminary data.</text>
</comment>
<name>A0A2W5ACX2_9SPHN</name>
<dbReference type="SUPFAM" id="SSF53756">
    <property type="entry name" value="UDP-Glycosyltransferase/glycogen phosphorylase"/>
    <property type="match status" value="1"/>
</dbReference>
<dbReference type="PANTHER" id="PTHR45947:SF3">
    <property type="entry name" value="SULFOQUINOVOSYL TRANSFERASE SQD2"/>
    <property type="match status" value="1"/>
</dbReference>
<sequence>MRIALVTDAWSPQVNGVVRTLQSVRAELERQGHEVMVISPDLFISLPCPTYPEIRLAMTRTDTVGAMIAGFGPDAIHLATEGPLCVAARRWCLRNGHPFTTAYHTQFPDYVAKRTGVPAEWVWRYIQWFHWPASAILASTPSIRTTLSDHGLNRLKHWGRGVDLTCFGQDAPPHPAFAGVEGPILLYVGRVAVEKNIEAFLAADAPGVKFVVGDGPARAELEARYPDARFLGMLSGRDLAGAYAGADAFVFPSRTDTFGLVMIEAMACGTPVAAYPVTGPIDILTPETGAMDEDLSVAIRAALRLDRAACAAHGAGFTWAESARQFLDALEPIRADVPLAA</sequence>
<accession>A0A2W5ACX2</accession>
<reference evidence="2 3" key="1">
    <citation type="submission" date="2017-08" db="EMBL/GenBank/DDBJ databases">
        <title>Infants hospitalized years apart are colonized by the same room-sourced microbial strains.</title>
        <authorList>
            <person name="Brooks B."/>
            <person name="Olm M.R."/>
            <person name="Firek B.A."/>
            <person name="Baker R."/>
            <person name="Thomas B.C."/>
            <person name="Morowitz M.J."/>
            <person name="Banfield J.F."/>
        </authorList>
    </citation>
    <scope>NUCLEOTIDE SEQUENCE [LARGE SCALE GENOMIC DNA]</scope>
    <source>
        <strain evidence="2">S2_018_000_R2_101</strain>
    </source>
</reference>
<evidence type="ECO:0000259" key="1">
    <source>
        <dbReference type="Pfam" id="PF13439"/>
    </source>
</evidence>
<dbReference type="GO" id="GO:0016757">
    <property type="term" value="F:glycosyltransferase activity"/>
    <property type="evidence" value="ECO:0007669"/>
    <property type="project" value="UniProtKB-KW"/>
</dbReference>
<keyword evidence="2" id="KW-0328">Glycosyltransferase</keyword>
<dbReference type="InterPro" id="IPR028098">
    <property type="entry name" value="Glyco_trans_4-like_N"/>
</dbReference>
<feature type="domain" description="Glycosyltransferase subfamily 4-like N-terminal" evidence="1">
    <location>
        <begin position="14"/>
        <end position="164"/>
    </location>
</feature>
<organism evidence="2 3">
    <name type="scientific">Sphingomonas sanxanigenens</name>
    <dbReference type="NCBI Taxonomy" id="397260"/>
    <lineage>
        <taxon>Bacteria</taxon>
        <taxon>Pseudomonadati</taxon>
        <taxon>Pseudomonadota</taxon>
        <taxon>Alphaproteobacteria</taxon>
        <taxon>Sphingomonadales</taxon>
        <taxon>Sphingomonadaceae</taxon>
        <taxon>Sphingomonas</taxon>
    </lineage>
</organism>
<evidence type="ECO:0000313" key="2">
    <source>
        <dbReference type="EMBL" id="PZO91126.1"/>
    </source>
</evidence>
<dbReference type="InterPro" id="IPR050194">
    <property type="entry name" value="Glycosyltransferase_grp1"/>
</dbReference>
<dbReference type="CDD" id="cd03814">
    <property type="entry name" value="GT4-like"/>
    <property type="match status" value="1"/>
</dbReference>
<protein>
    <submittedName>
        <fullName evidence="2">Alpha-mannosyltransferase</fullName>
    </submittedName>
</protein>
<dbReference type="Pfam" id="PF13439">
    <property type="entry name" value="Glyco_transf_4"/>
    <property type="match status" value="1"/>
</dbReference>
<dbReference type="AlphaFoldDB" id="A0A2W5ACX2"/>
<keyword evidence="2" id="KW-0808">Transferase</keyword>
<evidence type="ECO:0000313" key="3">
    <source>
        <dbReference type="Proteomes" id="UP000249066"/>
    </source>
</evidence>
<dbReference type="PANTHER" id="PTHR45947">
    <property type="entry name" value="SULFOQUINOVOSYL TRANSFERASE SQD2"/>
    <property type="match status" value="1"/>
</dbReference>
<dbReference type="Proteomes" id="UP000249066">
    <property type="component" value="Unassembled WGS sequence"/>
</dbReference>
<gene>
    <name evidence="2" type="ORF">DI623_04290</name>
</gene>
<proteinExistence type="predicted"/>